<accession>A0ABN6L7A5</accession>
<dbReference type="InterPro" id="IPR026891">
    <property type="entry name" value="Fn3-like"/>
</dbReference>
<keyword evidence="11" id="KW-1185">Reference proteome</keyword>
<dbReference type="Pfam" id="PF01915">
    <property type="entry name" value="Glyco_hydro_3_C"/>
    <property type="match status" value="1"/>
</dbReference>
<evidence type="ECO:0000256" key="5">
    <source>
        <dbReference type="ARBA" id="ARBA00022801"/>
    </source>
</evidence>
<dbReference type="InterPro" id="IPR013783">
    <property type="entry name" value="Ig-like_fold"/>
</dbReference>
<dbReference type="Gene3D" id="2.60.40.10">
    <property type="entry name" value="Immunoglobulins"/>
    <property type="match status" value="1"/>
</dbReference>
<dbReference type="NCBIfam" id="NF011678">
    <property type="entry name" value="PRK15098.1"/>
    <property type="match status" value="1"/>
</dbReference>
<dbReference type="InterPro" id="IPR036881">
    <property type="entry name" value="Glyco_hydro_3_C_sf"/>
</dbReference>
<dbReference type="InterPro" id="IPR036962">
    <property type="entry name" value="Glyco_hydro_3_N_sf"/>
</dbReference>
<dbReference type="InterPro" id="IPR017853">
    <property type="entry name" value="GH"/>
</dbReference>
<sequence length="762" mass="84580">MRFFLKIVACSWCLIGISCTLSFGQGASTPDWESFSKDPKIIKQVNELLSQMTPEEKIGQMTQFAGQGAVTGPTIDAQFQEYLDKGMVGSMFNVFGAEGLKKLQKNAMEKSRLKIPILFAADVIHGYETIFPIPLAESCSWDLELMEQSARIAAVEATSAGISWTFAPMVDIARDARWGRVMEGAGEDVYLGSLVAKARVKGFQGVSSIEDFKKEHTLLACAKHFAAYGAAEAGRDYNTVDVSEHTLRETYFPPFEACIDAGVATFMTSFNEISGVPSTGSQFLYKHVLREEWGFSGMVVTDYTAINELIPHGYAEDLKHASERALLAGIDMDMNGAAYIQHLSSLLKEGRISEKMLDVATARILELKFMLGLFDDPYLYMDTKREKKWIGHESHKKAALDGAHRSIVLLKNKDQILPLKKNQQKKVALIGPMIKEQNSLNGEWAIRGDRSKSVSIFKGLQDEYQGSGVKFTYAKGCDLLNEEGEQGFKAAVNLAMESDMVLVAMGEDFNWSGEAASRTNIKLPEPQRALLKALKATDKPIVLVLLNGRPLNLSWEDEHLDAIVEAWYPGEAAGTAIADIISGDYNPSAKLTMSFPRNVGQLPIYYNHKNTGRPLDPKNRMDYKSSYLDVENSPLYPFGYGLSYTTFKYSNLSLSSEKFSVGGEIQVSVEVKNTGDYDGEEIVQLYIQDIAASVTQPVKSLKGFQKIMLKKGEQKRVSFTLNEESIKILTADLKREAEAGKFNLWVGNSSNDASNHKTFYYE</sequence>
<dbReference type="InterPro" id="IPR002772">
    <property type="entry name" value="Glyco_hydro_3_C"/>
</dbReference>
<dbReference type="PRINTS" id="PR00133">
    <property type="entry name" value="GLHYDRLASE3"/>
</dbReference>
<keyword evidence="5 7" id="KW-0378">Hydrolase</keyword>
<evidence type="ECO:0000256" key="3">
    <source>
        <dbReference type="ARBA" id="ARBA00012744"/>
    </source>
</evidence>
<proteinExistence type="inferred from homology"/>
<dbReference type="InterPro" id="IPR019800">
    <property type="entry name" value="Glyco_hydro_3_AS"/>
</dbReference>
<dbReference type="SMART" id="SM01217">
    <property type="entry name" value="Fn3_like"/>
    <property type="match status" value="1"/>
</dbReference>
<dbReference type="InterPro" id="IPR001764">
    <property type="entry name" value="Glyco_hydro_3_N"/>
</dbReference>
<evidence type="ECO:0000256" key="4">
    <source>
        <dbReference type="ARBA" id="ARBA00022729"/>
    </source>
</evidence>
<evidence type="ECO:0000256" key="8">
    <source>
        <dbReference type="SAM" id="SignalP"/>
    </source>
</evidence>
<dbReference type="Pfam" id="PF00933">
    <property type="entry name" value="Glyco_hydro_3"/>
    <property type="match status" value="1"/>
</dbReference>
<keyword evidence="6 7" id="KW-0326">Glycosidase</keyword>
<dbReference type="SUPFAM" id="SSF52279">
    <property type="entry name" value="Beta-D-glucan exohydrolase, C-terminal domain"/>
    <property type="match status" value="1"/>
</dbReference>
<evidence type="ECO:0000256" key="6">
    <source>
        <dbReference type="ARBA" id="ARBA00023295"/>
    </source>
</evidence>
<gene>
    <name evidence="10" type="ORF">PEPS_13650</name>
</gene>
<dbReference type="SUPFAM" id="SSF51445">
    <property type="entry name" value="(Trans)glycosidases"/>
    <property type="match status" value="1"/>
</dbReference>
<dbReference type="PANTHER" id="PTHR30620">
    <property type="entry name" value="PERIPLASMIC BETA-GLUCOSIDASE-RELATED"/>
    <property type="match status" value="1"/>
</dbReference>
<comment type="similarity">
    <text evidence="2 7">Belongs to the glycosyl hydrolase 3 family.</text>
</comment>
<evidence type="ECO:0000259" key="9">
    <source>
        <dbReference type="SMART" id="SM01217"/>
    </source>
</evidence>
<dbReference type="EMBL" id="AP025292">
    <property type="protein sequence ID" value="BDC99084.1"/>
    <property type="molecule type" value="Genomic_DNA"/>
</dbReference>
<organism evidence="10 11">
    <name type="scientific">Persicobacter psychrovividus</name>
    <dbReference type="NCBI Taxonomy" id="387638"/>
    <lineage>
        <taxon>Bacteria</taxon>
        <taxon>Pseudomonadati</taxon>
        <taxon>Bacteroidota</taxon>
        <taxon>Cytophagia</taxon>
        <taxon>Cytophagales</taxon>
        <taxon>Persicobacteraceae</taxon>
        <taxon>Persicobacter</taxon>
    </lineage>
</organism>
<feature type="signal peptide" evidence="8">
    <location>
        <begin position="1"/>
        <end position="24"/>
    </location>
</feature>
<dbReference type="Proteomes" id="UP001354989">
    <property type="component" value="Chromosome"/>
</dbReference>
<dbReference type="Gene3D" id="3.20.20.300">
    <property type="entry name" value="Glycoside hydrolase, family 3, N-terminal domain"/>
    <property type="match status" value="1"/>
</dbReference>
<evidence type="ECO:0000313" key="11">
    <source>
        <dbReference type="Proteomes" id="UP001354989"/>
    </source>
</evidence>
<evidence type="ECO:0000256" key="7">
    <source>
        <dbReference type="RuleBase" id="RU361161"/>
    </source>
</evidence>
<evidence type="ECO:0000256" key="2">
    <source>
        <dbReference type="ARBA" id="ARBA00005336"/>
    </source>
</evidence>
<keyword evidence="4 8" id="KW-0732">Signal</keyword>
<dbReference type="RefSeq" id="WP_338396567.1">
    <property type="nucleotide sequence ID" value="NZ_AP025292.1"/>
</dbReference>
<comment type="catalytic activity">
    <reaction evidence="1">
        <text>Hydrolysis of terminal, non-reducing beta-D-glucosyl residues with release of beta-D-glucose.</text>
        <dbReference type="EC" id="3.2.1.21"/>
    </reaction>
</comment>
<dbReference type="PANTHER" id="PTHR30620:SF16">
    <property type="entry name" value="LYSOSOMAL BETA GLUCOSIDASE"/>
    <property type="match status" value="1"/>
</dbReference>
<evidence type="ECO:0000313" key="10">
    <source>
        <dbReference type="EMBL" id="BDC99084.1"/>
    </source>
</evidence>
<feature type="chain" id="PRO_5046656097" description="beta-glucosidase" evidence="8">
    <location>
        <begin position="25"/>
        <end position="762"/>
    </location>
</feature>
<reference evidence="10 11" key="1">
    <citation type="submission" date="2021-12" db="EMBL/GenBank/DDBJ databases">
        <title>Genome sequencing of bacteria with rrn-lacking chromosome and rrn-plasmid.</title>
        <authorList>
            <person name="Anda M."/>
            <person name="Iwasaki W."/>
        </authorList>
    </citation>
    <scope>NUCLEOTIDE SEQUENCE [LARGE SCALE GENOMIC DNA]</scope>
    <source>
        <strain evidence="10 11">NBRC 101262</strain>
    </source>
</reference>
<dbReference type="InterPro" id="IPR051915">
    <property type="entry name" value="Cellulose_Degrad_GH3"/>
</dbReference>
<dbReference type="EC" id="3.2.1.21" evidence="3"/>
<name>A0ABN6L7A5_9BACT</name>
<dbReference type="GO" id="GO:0016787">
    <property type="term" value="F:hydrolase activity"/>
    <property type="evidence" value="ECO:0007669"/>
    <property type="project" value="UniProtKB-KW"/>
</dbReference>
<dbReference type="Pfam" id="PF14310">
    <property type="entry name" value="Fn3-like"/>
    <property type="match status" value="1"/>
</dbReference>
<dbReference type="PROSITE" id="PS51257">
    <property type="entry name" value="PROKAR_LIPOPROTEIN"/>
    <property type="match status" value="1"/>
</dbReference>
<dbReference type="PROSITE" id="PS00775">
    <property type="entry name" value="GLYCOSYL_HYDROL_F3"/>
    <property type="match status" value="1"/>
</dbReference>
<feature type="domain" description="Fibronectin type III-like" evidence="9">
    <location>
        <begin position="681"/>
        <end position="750"/>
    </location>
</feature>
<protein>
    <recommendedName>
        <fullName evidence="3">beta-glucosidase</fullName>
        <ecNumber evidence="3">3.2.1.21</ecNumber>
    </recommendedName>
</protein>
<dbReference type="Gene3D" id="3.40.50.1700">
    <property type="entry name" value="Glycoside hydrolase family 3 C-terminal domain"/>
    <property type="match status" value="1"/>
</dbReference>
<evidence type="ECO:0000256" key="1">
    <source>
        <dbReference type="ARBA" id="ARBA00000448"/>
    </source>
</evidence>